<protein>
    <submittedName>
        <fullName evidence="3">Uncharacterized protein</fullName>
    </submittedName>
</protein>
<evidence type="ECO:0000313" key="3">
    <source>
        <dbReference type="EMBL" id="BAD36125.1"/>
    </source>
</evidence>
<feature type="region of interest" description="Disordered" evidence="1">
    <location>
        <begin position="23"/>
        <end position="120"/>
    </location>
</feature>
<sequence length="120" mass="12359">MVVASAAVDLLLTSMGAATMTTSTSRAAMTPRPPPHTHPFGGTKSVAVCLGRGGSANDEHRSGDDVYHRGLGRNNNDGASLGRGEFGGGKVGDVKGKVSDSHFSGNRCGVDSGRQRFLMN</sequence>
<keyword evidence="2" id="KW-0732">Signal</keyword>
<feature type="compositionally biased region" description="Basic and acidic residues" evidence="1">
    <location>
        <begin position="57"/>
        <end position="68"/>
    </location>
</feature>
<evidence type="ECO:0000313" key="4">
    <source>
        <dbReference type="Proteomes" id="UP000000763"/>
    </source>
</evidence>
<reference evidence="4" key="1">
    <citation type="journal article" date="2005" name="Nature">
        <title>The map-based sequence of the rice genome.</title>
        <authorList>
            <consortium name="International rice genome sequencing project (IRGSP)"/>
            <person name="Matsumoto T."/>
            <person name="Wu J."/>
            <person name="Kanamori H."/>
            <person name="Katayose Y."/>
            <person name="Fujisawa M."/>
            <person name="Namiki N."/>
            <person name="Mizuno H."/>
            <person name="Yamamoto K."/>
            <person name="Antonio B.A."/>
            <person name="Baba T."/>
            <person name="Sakata K."/>
            <person name="Nagamura Y."/>
            <person name="Aoki H."/>
            <person name="Arikawa K."/>
            <person name="Arita K."/>
            <person name="Bito T."/>
            <person name="Chiden Y."/>
            <person name="Fujitsuka N."/>
            <person name="Fukunaka R."/>
            <person name="Hamada M."/>
            <person name="Harada C."/>
            <person name="Hayashi A."/>
            <person name="Hijishita S."/>
            <person name="Honda M."/>
            <person name="Hosokawa S."/>
            <person name="Ichikawa Y."/>
            <person name="Idonuma A."/>
            <person name="Iijima M."/>
            <person name="Ikeda M."/>
            <person name="Ikeno M."/>
            <person name="Ito K."/>
            <person name="Ito S."/>
            <person name="Ito T."/>
            <person name="Ito Y."/>
            <person name="Ito Y."/>
            <person name="Iwabuchi A."/>
            <person name="Kamiya K."/>
            <person name="Karasawa W."/>
            <person name="Kurita K."/>
            <person name="Katagiri S."/>
            <person name="Kikuta A."/>
            <person name="Kobayashi H."/>
            <person name="Kobayashi N."/>
            <person name="Machita K."/>
            <person name="Maehara T."/>
            <person name="Masukawa M."/>
            <person name="Mizubayashi T."/>
            <person name="Mukai Y."/>
            <person name="Nagasaki H."/>
            <person name="Nagata Y."/>
            <person name="Naito S."/>
            <person name="Nakashima M."/>
            <person name="Nakama Y."/>
            <person name="Nakamichi Y."/>
            <person name="Nakamura M."/>
            <person name="Meguro A."/>
            <person name="Negishi M."/>
            <person name="Ohta I."/>
            <person name="Ohta T."/>
            <person name="Okamoto M."/>
            <person name="Ono N."/>
            <person name="Saji S."/>
            <person name="Sakaguchi M."/>
            <person name="Sakai K."/>
            <person name="Shibata M."/>
            <person name="Shimokawa T."/>
            <person name="Song J."/>
            <person name="Takazaki Y."/>
            <person name="Terasawa K."/>
            <person name="Tsugane M."/>
            <person name="Tsuji K."/>
            <person name="Ueda S."/>
            <person name="Waki K."/>
            <person name="Yamagata H."/>
            <person name="Yamamoto M."/>
            <person name="Yamamoto S."/>
            <person name="Yamane H."/>
            <person name="Yoshiki S."/>
            <person name="Yoshihara R."/>
            <person name="Yukawa K."/>
            <person name="Zhong H."/>
            <person name="Yano M."/>
            <person name="Yuan Q."/>
            <person name="Ouyang S."/>
            <person name="Liu J."/>
            <person name="Jones K.M."/>
            <person name="Gansberger K."/>
            <person name="Moffat K."/>
            <person name="Hill J."/>
            <person name="Bera J."/>
            <person name="Fadrosh D."/>
            <person name="Jin S."/>
            <person name="Johri S."/>
            <person name="Kim M."/>
            <person name="Overton L."/>
            <person name="Reardon M."/>
            <person name="Tsitrin T."/>
            <person name="Vuong H."/>
            <person name="Weaver B."/>
            <person name="Ciecko A."/>
            <person name="Tallon L."/>
            <person name="Jackson J."/>
            <person name="Pai G."/>
            <person name="Aken S.V."/>
            <person name="Utterback T."/>
            <person name="Reidmuller S."/>
            <person name="Feldblyum T."/>
            <person name="Hsiao J."/>
            <person name="Zismann V."/>
            <person name="Iobst S."/>
            <person name="de Vazeille A.R."/>
            <person name="Buell C.R."/>
            <person name="Ying K."/>
            <person name="Li Y."/>
            <person name="Lu T."/>
            <person name="Huang Y."/>
            <person name="Zhao Q."/>
            <person name="Feng Q."/>
            <person name="Zhang L."/>
            <person name="Zhu J."/>
            <person name="Weng Q."/>
            <person name="Mu J."/>
            <person name="Lu Y."/>
            <person name="Fan D."/>
            <person name="Liu Y."/>
            <person name="Guan J."/>
            <person name="Zhang Y."/>
            <person name="Yu S."/>
            <person name="Liu X."/>
            <person name="Zhang Y."/>
            <person name="Hong G."/>
            <person name="Han B."/>
            <person name="Choisne N."/>
            <person name="Demange N."/>
            <person name="Orjeda G."/>
            <person name="Samain S."/>
            <person name="Cattolico L."/>
            <person name="Pelletier E."/>
            <person name="Couloux A."/>
            <person name="Segurens B."/>
            <person name="Wincker P."/>
            <person name="D'Hont A."/>
            <person name="Scarpelli C."/>
            <person name="Weissenbach J."/>
            <person name="Salanoubat M."/>
            <person name="Quetier F."/>
            <person name="Yu Y."/>
            <person name="Kim H.R."/>
            <person name="Rambo T."/>
            <person name="Currie J."/>
            <person name="Collura K."/>
            <person name="Luo M."/>
            <person name="Yang T."/>
            <person name="Ammiraju J.S.S."/>
            <person name="Engler F."/>
            <person name="Soderlund C."/>
            <person name="Wing R.A."/>
            <person name="Palmer L.E."/>
            <person name="de la Bastide M."/>
            <person name="Spiegel L."/>
            <person name="Nascimento L."/>
            <person name="Zutavern T."/>
            <person name="O'Shaughnessy A."/>
            <person name="Dike S."/>
            <person name="Dedhia N."/>
            <person name="Preston R."/>
            <person name="Balija V."/>
            <person name="McCombie W.R."/>
            <person name="Chow T."/>
            <person name="Chen H."/>
            <person name="Chung M."/>
            <person name="Chen C."/>
            <person name="Shaw J."/>
            <person name="Wu H."/>
            <person name="Hsiao K."/>
            <person name="Chao Y."/>
            <person name="Chu M."/>
            <person name="Cheng C."/>
            <person name="Hour A."/>
            <person name="Lee P."/>
            <person name="Lin S."/>
            <person name="Lin Y."/>
            <person name="Liou J."/>
            <person name="Liu S."/>
            <person name="Hsing Y."/>
            <person name="Raghuvanshi S."/>
            <person name="Mohanty A."/>
            <person name="Bharti A.K."/>
            <person name="Gaur A."/>
            <person name="Gupta V."/>
            <person name="Kumar D."/>
            <person name="Ravi V."/>
            <person name="Vij S."/>
            <person name="Kapur A."/>
            <person name="Khurana P."/>
            <person name="Khurana P."/>
            <person name="Khurana J.P."/>
            <person name="Tyagi A.K."/>
            <person name="Gaikwad K."/>
            <person name="Singh A."/>
            <person name="Dalal V."/>
            <person name="Srivastava S."/>
            <person name="Dixit A."/>
            <person name="Pal A.K."/>
            <person name="Ghazi I.A."/>
            <person name="Yadav M."/>
            <person name="Pandit A."/>
            <person name="Bhargava A."/>
            <person name="Sureshbabu K."/>
            <person name="Batra K."/>
            <person name="Sharma T.R."/>
            <person name="Mohapatra T."/>
            <person name="Singh N.K."/>
            <person name="Messing J."/>
            <person name="Nelson A.B."/>
            <person name="Fuks G."/>
            <person name="Kavchok S."/>
            <person name="Keizer G."/>
            <person name="Linton E."/>
            <person name="Llaca V."/>
            <person name="Song R."/>
            <person name="Tanyolac B."/>
            <person name="Young S."/>
            <person name="Ho-Il K."/>
            <person name="Hahn J.H."/>
            <person name="Sangsakoo G."/>
            <person name="Vanavichit A."/>
            <person name="de Mattos Luiz.A.T."/>
            <person name="Zimmer P.D."/>
            <person name="Malone G."/>
            <person name="Dellagostin O."/>
            <person name="de Oliveira A.C."/>
            <person name="Bevan M."/>
            <person name="Bancroft I."/>
            <person name="Minx P."/>
            <person name="Cordum H."/>
            <person name="Wilson R."/>
            <person name="Cheng Z."/>
            <person name="Jin W."/>
            <person name="Jiang J."/>
            <person name="Leong S.A."/>
            <person name="Iwama H."/>
            <person name="Gojobori T."/>
            <person name="Itoh T."/>
            <person name="Niimura Y."/>
            <person name="Fujii Y."/>
            <person name="Habara T."/>
            <person name="Sakai H."/>
            <person name="Sato Y."/>
            <person name="Wilson G."/>
            <person name="Kumar K."/>
            <person name="McCouch S."/>
            <person name="Juretic N."/>
            <person name="Hoen D."/>
            <person name="Wright S."/>
            <person name="Bruskiewich R."/>
            <person name="Bureau T."/>
            <person name="Miyao A."/>
            <person name="Hirochika H."/>
            <person name="Nishikawa T."/>
            <person name="Kadowaki K."/>
            <person name="Sugiura M."/>
            <person name="Burr B."/>
            <person name="Sasaki T."/>
        </authorList>
    </citation>
    <scope>NUCLEOTIDE SEQUENCE [LARGE SCALE GENOMIC DNA]</scope>
    <source>
        <strain evidence="4">cv. Nipponbare</strain>
    </source>
</reference>
<evidence type="ECO:0000256" key="2">
    <source>
        <dbReference type="SAM" id="SignalP"/>
    </source>
</evidence>
<reference evidence="4" key="2">
    <citation type="journal article" date="2008" name="Nucleic Acids Res.">
        <title>The rice annotation project database (RAP-DB): 2008 update.</title>
        <authorList>
            <consortium name="The rice annotation project (RAP)"/>
        </authorList>
    </citation>
    <scope>GENOME REANNOTATION</scope>
    <source>
        <strain evidence="4">cv. Nipponbare</strain>
    </source>
</reference>
<name>A0A0P0XMM3_ORYSJ</name>
<dbReference type="AlphaFoldDB" id="A0A0P0XMM3"/>
<dbReference type="Proteomes" id="UP000000763">
    <property type="component" value="Chromosome 9"/>
</dbReference>
<accession>A0A0P0XMM3</accession>
<organism evidence="3 4">
    <name type="scientific">Oryza sativa subsp. japonica</name>
    <name type="common">Rice</name>
    <dbReference type="NCBI Taxonomy" id="39947"/>
    <lineage>
        <taxon>Eukaryota</taxon>
        <taxon>Viridiplantae</taxon>
        <taxon>Streptophyta</taxon>
        <taxon>Embryophyta</taxon>
        <taxon>Tracheophyta</taxon>
        <taxon>Spermatophyta</taxon>
        <taxon>Magnoliopsida</taxon>
        <taxon>Liliopsida</taxon>
        <taxon>Poales</taxon>
        <taxon>Poaceae</taxon>
        <taxon>BOP clade</taxon>
        <taxon>Oryzoideae</taxon>
        <taxon>Oryzeae</taxon>
        <taxon>Oryzinae</taxon>
        <taxon>Oryza</taxon>
        <taxon>Oryza sativa</taxon>
    </lineage>
</organism>
<dbReference type="EMBL" id="AP005565">
    <property type="protein sequence ID" value="BAD36125.1"/>
    <property type="molecule type" value="Genomic_DNA"/>
</dbReference>
<feature type="signal peptide" evidence="2">
    <location>
        <begin position="1"/>
        <end position="18"/>
    </location>
</feature>
<proteinExistence type="predicted"/>
<feature type="chain" id="PRO_5024455946" evidence="2">
    <location>
        <begin position="19"/>
        <end position="120"/>
    </location>
</feature>
<gene>
    <name evidence="3" type="primary">OJ1238_G07.5</name>
</gene>
<evidence type="ECO:0000256" key="1">
    <source>
        <dbReference type="SAM" id="MobiDB-lite"/>
    </source>
</evidence>